<proteinExistence type="predicted"/>
<dbReference type="PROSITE" id="PS50071">
    <property type="entry name" value="HOMEOBOX_2"/>
    <property type="match status" value="1"/>
</dbReference>
<feature type="compositionally biased region" description="Low complexity" evidence="7">
    <location>
        <begin position="496"/>
        <end position="511"/>
    </location>
</feature>
<dbReference type="GO" id="GO:0005634">
    <property type="term" value="C:nucleus"/>
    <property type="evidence" value="ECO:0007669"/>
    <property type="project" value="UniProtKB-SubCell"/>
</dbReference>
<evidence type="ECO:0000256" key="7">
    <source>
        <dbReference type="SAM" id="MobiDB-lite"/>
    </source>
</evidence>
<dbReference type="InterPro" id="IPR009057">
    <property type="entry name" value="Homeodomain-like_sf"/>
</dbReference>
<feature type="region of interest" description="Disordered" evidence="7">
    <location>
        <begin position="597"/>
        <end position="674"/>
    </location>
</feature>
<dbReference type="Pfam" id="PF00046">
    <property type="entry name" value="Homeodomain"/>
    <property type="match status" value="1"/>
</dbReference>
<dbReference type="SMART" id="SM00389">
    <property type="entry name" value="HOX"/>
    <property type="match status" value="1"/>
</dbReference>
<feature type="compositionally biased region" description="Polar residues" evidence="7">
    <location>
        <begin position="435"/>
        <end position="488"/>
    </location>
</feature>
<evidence type="ECO:0000313" key="10">
    <source>
        <dbReference type="Proteomes" id="UP001285354"/>
    </source>
</evidence>
<dbReference type="PANTHER" id="PTHR24208:SF166">
    <property type="entry name" value="LIM HOMEOBOX TRANSCRIPTION FACTOR 1 ALPHA, ISOFORM B"/>
    <property type="match status" value="1"/>
</dbReference>
<dbReference type="CDD" id="cd00086">
    <property type="entry name" value="homeodomain"/>
    <property type="match status" value="1"/>
</dbReference>
<evidence type="ECO:0000256" key="5">
    <source>
        <dbReference type="PROSITE-ProRule" id="PRU00108"/>
    </source>
</evidence>
<dbReference type="InterPro" id="IPR050453">
    <property type="entry name" value="LIM_Homeobox_TF"/>
</dbReference>
<feature type="region of interest" description="Disordered" evidence="7">
    <location>
        <begin position="145"/>
        <end position="175"/>
    </location>
</feature>
<evidence type="ECO:0000256" key="2">
    <source>
        <dbReference type="ARBA" id="ARBA00023125"/>
    </source>
</evidence>
<evidence type="ECO:0000259" key="8">
    <source>
        <dbReference type="PROSITE" id="PS50071"/>
    </source>
</evidence>
<dbReference type="GO" id="GO:0000981">
    <property type="term" value="F:DNA-binding transcription factor activity, RNA polymerase II-specific"/>
    <property type="evidence" value="ECO:0007669"/>
    <property type="project" value="TreeGrafter"/>
</dbReference>
<feature type="compositionally biased region" description="Basic and acidic residues" evidence="7">
    <location>
        <begin position="86"/>
        <end position="100"/>
    </location>
</feature>
<feature type="region of interest" description="Disordered" evidence="7">
    <location>
        <begin position="54"/>
        <end position="132"/>
    </location>
</feature>
<name>A0AAD9T4M4_9HELO</name>
<dbReference type="GO" id="GO:0000977">
    <property type="term" value="F:RNA polymerase II transcription regulatory region sequence-specific DNA binding"/>
    <property type="evidence" value="ECO:0007669"/>
    <property type="project" value="TreeGrafter"/>
</dbReference>
<gene>
    <name evidence="9" type="ORF">QTJ16_001767</name>
</gene>
<dbReference type="EMBL" id="JAUBYV010000002">
    <property type="protein sequence ID" value="KAK2628664.1"/>
    <property type="molecule type" value="Genomic_DNA"/>
</dbReference>
<feature type="compositionally biased region" description="Polar residues" evidence="7">
    <location>
        <begin position="54"/>
        <end position="81"/>
    </location>
</feature>
<evidence type="ECO:0000256" key="3">
    <source>
        <dbReference type="ARBA" id="ARBA00023155"/>
    </source>
</evidence>
<keyword evidence="10" id="KW-1185">Reference proteome</keyword>
<reference evidence="9" key="1">
    <citation type="submission" date="2023-06" db="EMBL/GenBank/DDBJ databases">
        <title>Draft genome of Marssonina rosae.</title>
        <authorList>
            <person name="Cheng Q."/>
        </authorList>
    </citation>
    <scope>NUCLEOTIDE SEQUENCE</scope>
    <source>
        <strain evidence="9">R4</strain>
    </source>
</reference>
<feature type="DNA-binding region" description="Homeobox" evidence="5">
    <location>
        <begin position="201"/>
        <end position="261"/>
    </location>
</feature>
<feature type="compositionally biased region" description="Polar residues" evidence="7">
    <location>
        <begin position="369"/>
        <end position="395"/>
    </location>
</feature>
<evidence type="ECO:0000256" key="6">
    <source>
        <dbReference type="RuleBase" id="RU000682"/>
    </source>
</evidence>
<feature type="compositionally biased region" description="Acidic residues" evidence="7">
    <location>
        <begin position="166"/>
        <end position="175"/>
    </location>
</feature>
<protein>
    <recommendedName>
        <fullName evidence="8">Homeobox domain-containing protein</fullName>
    </recommendedName>
</protein>
<feature type="compositionally biased region" description="Basic and acidic residues" evidence="7">
    <location>
        <begin position="627"/>
        <end position="668"/>
    </location>
</feature>
<keyword evidence="4 5" id="KW-0539">Nucleus</keyword>
<feature type="domain" description="Homeobox" evidence="8">
    <location>
        <begin position="199"/>
        <end position="260"/>
    </location>
</feature>
<sequence>MLATRAFDTGRNTWTSSKLESLYSKTASPRMSNFEPLAVQPQWREQYPAYTINGENSLHQPSFEQSTPTSVSANNQSQPSGSARPALEHGHRLGPLRHESQLSPVIERPASAPGDGSRTVSSKCGDSVVSPKPTVPSLALNTVSSASSVTVHQATSVSNGSSEGDVKDEDDDLDDDDEMIDAEREEGAPPLTAAERRAERRKMKRFRLTHQQTRFLMSEFAKQAHPDAAHRERLSREIPGLSPRQVQVWFQNRRAKIKRLTADDRDRMMKMRAVPDDFDNVQALHSPYGAVHGVGAPMQMPVDFSPGYPDHMMRPLMVDTMRKSENDDHLSSAGLSPAYSHAGYSGGMGTSDMLSPASMSSSDRYYPSHASSPMSGGPRSSNPFDRQSSYQQLPHSRQHARPLQPLQLRETMNRSRSDANSPLRSSMSWKGETLDYNSYQTGQTSPAAGARQQPSYQAEQMSNTSVNAHQYDANGNSYSGHTPSSQSPPAHMTYPQSQSGSSHQQPSSIVSHLRSASSATFPPGLDMRSQYRGIANPNPNPSPSPNQSPLGITPRSSTFSHAYTSGYSSAPLTAPSDFSLPRTPVDATQNARDYLPQLSAPMVPPHDFSNAYSSNGHGPQKQHARAYSREQHSASPRSQHEEPSSRNSEDISYMRHGEYGSAQKREVPESFESP</sequence>
<keyword evidence="2 5" id="KW-0238">DNA-binding</keyword>
<evidence type="ECO:0000256" key="4">
    <source>
        <dbReference type="ARBA" id="ARBA00023242"/>
    </source>
</evidence>
<feature type="region of interest" description="Disordered" evidence="7">
    <location>
        <begin position="355"/>
        <end position="557"/>
    </location>
</feature>
<dbReference type="Gene3D" id="1.10.10.60">
    <property type="entry name" value="Homeodomain-like"/>
    <property type="match status" value="1"/>
</dbReference>
<organism evidence="9 10">
    <name type="scientific">Diplocarpon rosae</name>
    <dbReference type="NCBI Taxonomy" id="946125"/>
    <lineage>
        <taxon>Eukaryota</taxon>
        <taxon>Fungi</taxon>
        <taxon>Dikarya</taxon>
        <taxon>Ascomycota</taxon>
        <taxon>Pezizomycotina</taxon>
        <taxon>Leotiomycetes</taxon>
        <taxon>Helotiales</taxon>
        <taxon>Drepanopezizaceae</taxon>
        <taxon>Diplocarpon</taxon>
    </lineage>
</organism>
<feature type="compositionally biased region" description="Polar residues" evidence="7">
    <location>
        <begin position="145"/>
        <end position="162"/>
    </location>
</feature>
<evidence type="ECO:0000313" key="9">
    <source>
        <dbReference type="EMBL" id="KAK2628664.1"/>
    </source>
</evidence>
<dbReference type="Proteomes" id="UP001285354">
    <property type="component" value="Unassembled WGS sequence"/>
</dbReference>
<keyword evidence="3 5" id="KW-0371">Homeobox</keyword>
<dbReference type="AlphaFoldDB" id="A0AAD9T4M4"/>
<comment type="caution">
    <text evidence="9">The sequence shown here is derived from an EMBL/GenBank/DDBJ whole genome shotgun (WGS) entry which is preliminary data.</text>
</comment>
<dbReference type="SUPFAM" id="SSF46689">
    <property type="entry name" value="Homeodomain-like"/>
    <property type="match status" value="1"/>
</dbReference>
<feature type="compositionally biased region" description="Polar residues" evidence="7">
    <location>
        <begin position="418"/>
        <end position="428"/>
    </location>
</feature>
<dbReference type="PANTHER" id="PTHR24208">
    <property type="entry name" value="LIM/HOMEOBOX PROTEIN LHX"/>
    <property type="match status" value="1"/>
</dbReference>
<comment type="subcellular location">
    <subcellularLocation>
        <location evidence="1 5 6">Nucleus</location>
    </subcellularLocation>
</comment>
<evidence type="ECO:0000256" key="1">
    <source>
        <dbReference type="ARBA" id="ARBA00004123"/>
    </source>
</evidence>
<dbReference type="InterPro" id="IPR001356">
    <property type="entry name" value="HD"/>
</dbReference>
<accession>A0AAD9T4M4</accession>